<gene>
    <name evidence="1" type="ORF">E1B28_006828</name>
</gene>
<dbReference type="Proteomes" id="UP001049176">
    <property type="component" value="Chromosome 3"/>
</dbReference>
<organism evidence="1 2">
    <name type="scientific">Marasmius oreades</name>
    <name type="common">fairy-ring Marasmius</name>
    <dbReference type="NCBI Taxonomy" id="181124"/>
    <lineage>
        <taxon>Eukaryota</taxon>
        <taxon>Fungi</taxon>
        <taxon>Dikarya</taxon>
        <taxon>Basidiomycota</taxon>
        <taxon>Agaricomycotina</taxon>
        <taxon>Agaricomycetes</taxon>
        <taxon>Agaricomycetidae</taxon>
        <taxon>Agaricales</taxon>
        <taxon>Marasmiineae</taxon>
        <taxon>Marasmiaceae</taxon>
        <taxon>Marasmius</taxon>
    </lineage>
</organism>
<name>A0A9P7UX04_9AGAR</name>
<accession>A0A9P7UX04</accession>
<dbReference type="EMBL" id="CM032183">
    <property type="protein sequence ID" value="KAG7096155.1"/>
    <property type="molecule type" value="Genomic_DNA"/>
</dbReference>
<evidence type="ECO:0000313" key="1">
    <source>
        <dbReference type="EMBL" id="KAG7096155.1"/>
    </source>
</evidence>
<protein>
    <submittedName>
        <fullName evidence="1">Uncharacterized protein</fullName>
    </submittedName>
</protein>
<dbReference type="OrthoDB" id="3112623at2759"/>
<proteinExistence type="predicted"/>
<reference evidence="1" key="1">
    <citation type="journal article" date="2021" name="Genome Biol. Evol.">
        <title>The assembled and annotated genome of the fairy-ring fungus Marasmius oreades.</title>
        <authorList>
            <person name="Hiltunen M."/>
            <person name="Ament-Velasquez S.L."/>
            <person name="Johannesson H."/>
        </authorList>
    </citation>
    <scope>NUCLEOTIDE SEQUENCE</scope>
    <source>
        <strain evidence="1">03SP1</strain>
    </source>
</reference>
<dbReference type="RefSeq" id="XP_043012625.1">
    <property type="nucleotide sequence ID" value="XM_043151529.1"/>
</dbReference>
<keyword evidence="2" id="KW-1185">Reference proteome</keyword>
<dbReference type="KEGG" id="more:E1B28_006828"/>
<comment type="caution">
    <text evidence="1">The sequence shown here is derived from an EMBL/GenBank/DDBJ whole genome shotgun (WGS) entry which is preliminary data.</text>
</comment>
<evidence type="ECO:0000313" key="2">
    <source>
        <dbReference type="Proteomes" id="UP001049176"/>
    </source>
</evidence>
<dbReference type="GeneID" id="66075904"/>
<dbReference type="AlphaFoldDB" id="A0A9P7UX04"/>
<sequence>MVQLSHNFVVTCISTDLKPKELLLRPPRVWRGKVMNFYRQHCDELDTTSQVSVAVRLSKSILSFLRSSSEVDIGSTLLASNYGLKFLASLNDVICKTRDFFELPFHAEHWMEVLTHVQRVHQLPLLHFEPIPGYFSTSSNELKWLLHTSSTSDTALEPILDSYEQIWIDTGNFEKEKVIRVLSSHSILLKQGQQVEGVQNPPSSTSPLITSPQVLEFLTFVSEKFDEESALFRWCGEETITRWVDTLERVRVLH</sequence>